<organism evidence="6 7">
    <name type="scientific">Fukomys damarensis</name>
    <name type="common">Damaraland mole rat</name>
    <name type="synonym">Cryptomys damarensis</name>
    <dbReference type="NCBI Taxonomy" id="885580"/>
    <lineage>
        <taxon>Eukaryota</taxon>
        <taxon>Metazoa</taxon>
        <taxon>Chordata</taxon>
        <taxon>Craniata</taxon>
        <taxon>Vertebrata</taxon>
        <taxon>Euteleostomi</taxon>
        <taxon>Mammalia</taxon>
        <taxon>Eutheria</taxon>
        <taxon>Euarchontoglires</taxon>
        <taxon>Glires</taxon>
        <taxon>Rodentia</taxon>
        <taxon>Hystricomorpha</taxon>
        <taxon>Bathyergidae</taxon>
        <taxon>Fukomys</taxon>
    </lineage>
</organism>
<dbReference type="PANTHER" id="PTHR12356">
    <property type="entry name" value="NUCLEAR MOVEMENT PROTEIN NUDC"/>
    <property type="match status" value="1"/>
</dbReference>
<evidence type="ECO:0000259" key="5">
    <source>
        <dbReference type="PROSITE" id="PS51203"/>
    </source>
</evidence>
<dbReference type="InterPro" id="IPR037898">
    <property type="entry name" value="NudC_fam"/>
</dbReference>
<dbReference type="AlphaFoldDB" id="A0A091DS12"/>
<dbReference type="Pfam" id="PF14050">
    <property type="entry name" value="Nudc_N"/>
    <property type="match status" value="1"/>
</dbReference>
<accession>A0A091DS12</accession>
<dbReference type="GO" id="GO:0005737">
    <property type="term" value="C:cytoplasm"/>
    <property type="evidence" value="ECO:0007669"/>
    <property type="project" value="TreeGrafter"/>
</dbReference>
<feature type="domain" description="CS" evidence="5">
    <location>
        <begin position="340"/>
        <end position="432"/>
    </location>
</feature>
<evidence type="ECO:0000256" key="3">
    <source>
        <dbReference type="SAM" id="Coils"/>
    </source>
</evidence>
<dbReference type="Pfam" id="PF04969">
    <property type="entry name" value="CS"/>
    <property type="match status" value="1"/>
</dbReference>
<reference evidence="6 7" key="1">
    <citation type="submission" date="2013-11" db="EMBL/GenBank/DDBJ databases">
        <title>The Damaraland mole rat (Fukomys damarensis) genome and evolution of African mole rats.</title>
        <authorList>
            <person name="Gladyshev V.N."/>
            <person name="Fang X."/>
        </authorList>
    </citation>
    <scope>NUCLEOTIDE SEQUENCE [LARGE SCALE GENOMIC DNA]</scope>
    <source>
        <tissue evidence="6">Liver</tissue>
    </source>
</reference>
<sequence length="516" mass="57030">MRGRRKWRVGGCEAVPVECAFLSGGDMDPGAAELYDQALLGILQHVGNVQDFLRVLFGFLYRKTDFYRLLRHPTDRMGFPPGAAQALVLQVAAGDVERDQMSGSSPVRAAGPSAELPGAAVEVPGWELREQRRAVPRGRHLRTPELPGSGGGWDGRGFVLIGFLCVRGGRLRVFVEASGTARMSAPIFCSVFFLDSALTVPGIPAAAYLVFPHIAQVFKTFDHMARQDDENRRKELEEKIRKKEEEEAKAVGTNAAEKELVPVPVQEIEIDSALESTGPQEVEKVQPPGLEGVEQEGTQDSKEVEALGAVASTAEVPPEPPVLPRVQEQFQRNPDSYNGAVRENYTWSQDYTDLEVRVPVPKHVVKGKQVSVALSSGSIRVAMVEEGGERVLMEGKLTHKINTESSLWSLEPGKCVLVNLSKVGEYWWNAILEGEEPIDIDKINKERSMATVDEEEQAVLDRLTFDYHQKLQGKPQSHELKVHEMLKKGWDAEGSPFRGQRFDPAMFNISPGAVQF</sequence>
<dbReference type="FunFam" id="2.60.40.790:FF:000023">
    <property type="entry name" value="NudC domain-containing protein 3"/>
    <property type="match status" value="1"/>
</dbReference>
<dbReference type="Proteomes" id="UP000028990">
    <property type="component" value="Unassembled WGS sequence"/>
</dbReference>
<dbReference type="eggNOG" id="KOG2265">
    <property type="taxonomic scope" value="Eukaryota"/>
</dbReference>
<dbReference type="InterPro" id="IPR037905">
    <property type="entry name" value="p23_NUDCD3"/>
</dbReference>
<feature type="region of interest" description="Disordered" evidence="4">
    <location>
        <begin position="273"/>
        <end position="299"/>
    </location>
</feature>
<dbReference type="PROSITE" id="PS51203">
    <property type="entry name" value="CS"/>
    <property type="match status" value="1"/>
</dbReference>
<evidence type="ECO:0000313" key="6">
    <source>
        <dbReference type="EMBL" id="KFO33060.1"/>
    </source>
</evidence>
<keyword evidence="7" id="KW-1185">Reference proteome</keyword>
<evidence type="ECO:0000256" key="1">
    <source>
        <dbReference type="ARBA" id="ARBA00022553"/>
    </source>
</evidence>
<evidence type="ECO:0000256" key="2">
    <source>
        <dbReference type="ARBA" id="ARBA00073504"/>
    </source>
</evidence>
<dbReference type="GO" id="GO:0051082">
    <property type="term" value="F:unfolded protein binding"/>
    <property type="evidence" value="ECO:0007669"/>
    <property type="project" value="TreeGrafter"/>
</dbReference>
<dbReference type="SUPFAM" id="SSF49764">
    <property type="entry name" value="HSP20-like chaperones"/>
    <property type="match status" value="1"/>
</dbReference>
<keyword evidence="3" id="KW-0175">Coiled coil</keyword>
<dbReference type="InterPro" id="IPR025934">
    <property type="entry name" value="NudC_N_dom"/>
</dbReference>
<dbReference type="InterPro" id="IPR007052">
    <property type="entry name" value="CS_dom"/>
</dbReference>
<proteinExistence type="predicted"/>
<evidence type="ECO:0000256" key="4">
    <source>
        <dbReference type="SAM" id="MobiDB-lite"/>
    </source>
</evidence>
<feature type="coiled-coil region" evidence="3">
    <location>
        <begin position="226"/>
        <end position="253"/>
    </location>
</feature>
<keyword evidence="1" id="KW-0597">Phosphoprotein</keyword>
<dbReference type="EMBL" id="KN122106">
    <property type="protein sequence ID" value="KFO33060.1"/>
    <property type="molecule type" value="Genomic_DNA"/>
</dbReference>
<dbReference type="GO" id="GO:0006457">
    <property type="term" value="P:protein folding"/>
    <property type="evidence" value="ECO:0007669"/>
    <property type="project" value="TreeGrafter"/>
</dbReference>
<evidence type="ECO:0000313" key="7">
    <source>
        <dbReference type="Proteomes" id="UP000028990"/>
    </source>
</evidence>
<dbReference type="CDD" id="cd06495">
    <property type="entry name" value="p23_NUDCD3_like"/>
    <property type="match status" value="1"/>
</dbReference>
<gene>
    <name evidence="6" type="ORF">H920_05676</name>
</gene>
<protein>
    <recommendedName>
        <fullName evidence="2">NudC domain-containing protein 3</fullName>
    </recommendedName>
</protein>
<dbReference type="InterPro" id="IPR008978">
    <property type="entry name" value="HSP20-like_chaperone"/>
</dbReference>
<dbReference type="Gene3D" id="2.60.40.790">
    <property type="match status" value="1"/>
</dbReference>
<dbReference type="PANTHER" id="PTHR12356:SF19">
    <property type="entry name" value="NUDC DOMAIN-CONTAINING PROTEIN 3"/>
    <property type="match status" value="1"/>
</dbReference>
<name>A0A091DS12_FUKDA</name>